<evidence type="ECO:0000256" key="7">
    <source>
        <dbReference type="PIRSR" id="PIRSR016262-2"/>
    </source>
</evidence>
<feature type="domain" description="BPL/LPL catalytic" evidence="9">
    <location>
        <begin position="14"/>
        <end position="199"/>
    </location>
</feature>
<evidence type="ECO:0000256" key="1">
    <source>
        <dbReference type="ARBA" id="ARBA00004821"/>
    </source>
</evidence>
<keyword evidence="2 5" id="KW-0808">Transferase</keyword>
<reference evidence="10 11" key="1">
    <citation type="submission" date="2019-11" db="EMBL/GenBank/DDBJ databases">
        <title>Draft genome of Amycolatopsis RM579.</title>
        <authorList>
            <person name="Duangmal K."/>
            <person name="Mingma R."/>
        </authorList>
    </citation>
    <scope>NUCLEOTIDE SEQUENCE [LARGE SCALE GENOMIC DNA]</scope>
    <source>
        <strain evidence="10 11">RM579</strain>
    </source>
</reference>
<evidence type="ECO:0000256" key="5">
    <source>
        <dbReference type="PIRNR" id="PIRNR016262"/>
    </source>
</evidence>
<comment type="function">
    <text evidence="4 5">Catalyzes the transfer of endogenously produced octanoic acid from octanoyl-acyl-carrier-protein onto the lipoyl domains of lipoate-dependent enzymes. Lipoyl-ACP can also act as a substrate although octanoyl-ACP is likely to be the physiological substrate.</text>
</comment>
<feature type="binding site" evidence="7">
    <location>
        <begin position="125"/>
        <end position="127"/>
    </location>
    <ligand>
        <name>substrate</name>
    </ligand>
</feature>
<comment type="caution">
    <text evidence="10">The sequence shown here is derived from an EMBL/GenBank/DDBJ whole genome shotgun (WGS) entry which is preliminary data.</text>
</comment>
<evidence type="ECO:0000313" key="11">
    <source>
        <dbReference type="Proteomes" id="UP000440096"/>
    </source>
</evidence>
<dbReference type="InterPro" id="IPR045864">
    <property type="entry name" value="aa-tRNA-synth_II/BPL/LPL"/>
</dbReference>
<dbReference type="InterPro" id="IPR000544">
    <property type="entry name" value="Octanoyltransferase"/>
</dbReference>
<evidence type="ECO:0000259" key="9">
    <source>
        <dbReference type="PROSITE" id="PS51733"/>
    </source>
</evidence>
<comment type="pathway">
    <text evidence="1 5">Protein modification; protein lipoylation via endogenous pathway; protein N(6)-(lipoyl)lysine from octanoyl-[acyl-carrier-protein]: step 1/2.</text>
</comment>
<dbReference type="GO" id="GO:0009249">
    <property type="term" value="P:protein lipoylation"/>
    <property type="evidence" value="ECO:0007669"/>
    <property type="project" value="InterPro"/>
</dbReference>
<evidence type="ECO:0000256" key="3">
    <source>
        <dbReference type="ARBA" id="ARBA00023315"/>
    </source>
</evidence>
<gene>
    <name evidence="10" type="primary">lipB</name>
    <name evidence="10" type="ORF">GKO32_05065</name>
</gene>
<evidence type="ECO:0000313" key="10">
    <source>
        <dbReference type="EMBL" id="MTD53353.1"/>
    </source>
</evidence>
<keyword evidence="11" id="KW-1185">Reference proteome</keyword>
<evidence type="ECO:0000256" key="8">
    <source>
        <dbReference type="PIRSR" id="PIRSR016262-3"/>
    </source>
</evidence>
<name>A0A6N7YWW2_9PSEU</name>
<dbReference type="SUPFAM" id="SSF55681">
    <property type="entry name" value="Class II aaRS and biotin synthetases"/>
    <property type="match status" value="1"/>
</dbReference>
<keyword evidence="3 5" id="KW-0012">Acyltransferase</keyword>
<dbReference type="InterPro" id="IPR020605">
    <property type="entry name" value="Octanoyltransferase_CS"/>
</dbReference>
<comment type="similarity">
    <text evidence="5">Belongs to the LipB family.</text>
</comment>
<dbReference type="EMBL" id="WMBA01000005">
    <property type="protein sequence ID" value="MTD53353.1"/>
    <property type="molecule type" value="Genomic_DNA"/>
</dbReference>
<comment type="catalytic activity">
    <reaction evidence="5">
        <text>octanoyl-[ACP] + L-lysyl-[protein] = N(6)-octanoyl-L-lysyl-[protein] + holo-[ACP] + H(+)</text>
        <dbReference type="Rhea" id="RHEA:17665"/>
        <dbReference type="Rhea" id="RHEA-COMP:9636"/>
        <dbReference type="Rhea" id="RHEA-COMP:9685"/>
        <dbReference type="Rhea" id="RHEA-COMP:9752"/>
        <dbReference type="Rhea" id="RHEA-COMP:9928"/>
        <dbReference type="ChEBI" id="CHEBI:15378"/>
        <dbReference type="ChEBI" id="CHEBI:29969"/>
        <dbReference type="ChEBI" id="CHEBI:64479"/>
        <dbReference type="ChEBI" id="CHEBI:78463"/>
        <dbReference type="ChEBI" id="CHEBI:78809"/>
        <dbReference type="EC" id="2.3.1.181"/>
    </reaction>
</comment>
<dbReference type="NCBIfam" id="TIGR00214">
    <property type="entry name" value="lipB"/>
    <property type="match status" value="1"/>
</dbReference>
<dbReference type="EC" id="2.3.1.181" evidence="5"/>
<dbReference type="PIRSF" id="PIRSF016262">
    <property type="entry name" value="LPLase"/>
    <property type="match status" value="1"/>
</dbReference>
<feature type="site" description="Lowers pKa of active site Cys" evidence="8">
    <location>
        <position position="122"/>
    </location>
</feature>
<dbReference type="PROSITE" id="PS51733">
    <property type="entry name" value="BPL_LPL_CATALYTIC"/>
    <property type="match status" value="1"/>
</dbReference>
<feature type="binding site" evidence="7">
    <location>
        <begin position="53"/>
        <end position="60"/>
    </location>
    <ligand>
        <name>substrate</name>
    </ligand>
</feature>
<dbReference type="AlphaFoldDB" id="A0A6N7YWW2"/>
<dbReference type="Pfam" id="PF21948">
    <property type="entry name" value="LplA-B_cat"/>
    <property type="match status" value="1"/>
</dbReference>
<sequence>MDEMAGWVAQRRAETAGDRLFLLTHPPVITYGRRTPASELPAASGIPAVPADRGGYATYHGPGQLVGYLVVKLGSGKPGQLVRWVETRLIAAMAELGFTTYRRDTEPGGKSLVGVWAPGERKLASVGMRIRDGISSHGFAVNIDPEMSVFRAFTVCGLPDVTMTSLAELAREQGRRTPGGPAVSDAVAAAFDAPVPWQA</sequence>
<dbReference type="OrthoDB" id="9787061at2"/>
<dbReference type="PANTHER" id="PTHR10993">
    <property type="entry name" value="OCTANOYLTRANSFERASE"/>
    <property type="match status" value="1"/>
</dbReference>
<dbReference type="Gene3D" id="3.30.930.10">
    <property type="entry name" value="Bira Bifunctional Protein, Domain 2"/>
    <property type="match status" value="1"/>
</dbReference>
<accession>A0A6N7YWW2</accession>
<feature type="active site" description="Acyl-thioester intermediate" evidence="6">
    <location>
        <position position="156"/>
    </location>
</feature>
<dbReference type="Proteomes" id="UP000440096">
    <property type="component" value="Unassembled WGS sequence"/>
</dbReference>
<evidence type="ECO:0000256" key="6">
    <source>
        <dbReference type="PIRSR" id="PIRSR016262-1"/>
    </source>
</evidence>
<dbReference type="UniPathway" id="UPA00538">
    <property type="reaction ID" value="UER00592"/>
</dbReference>
<dbReference type="PANTHER" id="PTHR10993:SF7">
    <property type="entry name" value="LIPOYLTRANSFERASE 2, MITOCHONDRIAL-RELATED"/>
    <property type="match status" value="1"/>
</dbReference>
<protein>
    <recommendedName>
        <fullName evidence="5">Octanoyltransferase</fullName>
        <ecNumber evidence="5">2.3.1.181</ecNumber>
    </recommendedName>
</protein>
<evidence type="ECO:0000256" key="2">
    <source>
        <dbReference type="ARBA" id="ARBA00022679"/>
    </source>
</evidence>
<organism evidence="10 11">
    <name type="scientific">Amycolatopsis pithecellobii</name>
    <dbReference type="NCBI Taxonomy" id="664692"/>
    <lineage>
        <taxon>Bacteria</taxon>
        <taxon>Bacillati</taxon>
        <taxon>Actinomycetota</taxon>
        <taxon>Actinomycetes</taxon>
        <taxon>Pseudonocardiales</taxon>
        <taxon>Pseudonocardiaceae</taxon>
        <taxon>Amycolatopsis</taxon>
    </lineage>
</organism>
<proteinExistence type="inferred from homology"/>
<evidence type="ECO:0000256" key="4">
    <source>
        <dbReference type="ARBA" id="ARBA00024732"/>
    </source>
</evidence>
<dbReference type="PROSITE" id="PS01313">
    <property type="entry name" value="LIPB"/>
    <property type="match status" value="1"/>
</dbReference>
<feature type="binding site" evidence="7">
    <location>
        <begin position="138"/>
        <end position="140"/>
    </location>
    <ligand>
        <name>substrate</name>
    </ligand>
</feature>
<dbReference type="InterPro" id="IPR004143">
    <property type="entry name" value="BPL_LPL_catalytic"/>
</dbReference>
<dbReference type="GO" id="GO:0033819">
    <property type="term" value="F:lipoyl(octanoyl) transferase activity"/>
    <property type="evidence" value="ECO:0007669"/>
    <property type="project" value="UniProtKB-EC"/>
</dbReference>